<dbReference type="AlphaFoldDB" id="A0A5K3F9F3"/>
<name>A0A5K3F9F3_MESCO</name>
<dbReference type="WBParaSite" id="MCU_005739-RA">
    <property type="protein sequence ID" value="MCU_005739-RA"/>
    <property type="gene ID" value="MCU_005739"/>
</dbReference>
<proteinExistence type="predicted"/>
<accession>A0A5K3F9F3</accession>
<reference evidence="1" key="1">
    <citation type="submission" date="2019-11" db="UniProtKB">
        <authorList>
            <consortium name="WormBaseParasite"/>
        </authorList>
    </citation>
    <scope>IDENTIFICATION</scope>
</reference>
<organism evidence="1">
    <name type="scientific">Mesocestoides corti</name>
    <name type="common">Flatworm</name>
    <dbReference type="NCBI Taxonomy" id="53468"/>
    <lineage>
        <taxon>Eukaryota</taxon>
        <taxon>Metazoa</taxon>
        <taxon>Spiralia</taxon>
        <taxon>Lophotrochozoa</taxon>
        <taxon>Platyhelminthes</taxon>
        <taxon>Cestoda</taxon>
        <taxon>Eucestoda</taxon>
        <taxon>Cyclophyllidea</taxon>
        <taxon>Mesocestoididae</taxon>
        <taxon>Mesocestoides</taxon>
    </lineage>
</organism>
<evidence type="ECO:0000313" key="1">
    <source>
        <dbReference type="WBParaSite" id="MCU_005739-RA"/>
    </source>
</evidence>
<protein>
    <submittedName>
        <fullName evidence="1">Uncharacterized protein</fullName>
    </submittedName>
</protein>
<sequence>MIIERAKNKIRRCLTRNDFQTGVRSFQIVGNNNGNWEGRLLSNFSGPSSNNSQKYSCELRNILLHLFLVETFETFEKKTRLYGLGPIRIVKFVLEFDTETTSTGDIVISNSAPYSEERLSFPTSTEYRNSSDIFKWLKIFIDSYC</sequence>